<feature type="binding site" evidence="6">
    <location>
        <position position="211"/>
    </location>
    <ligand>
        <name>chlorophyll a</name>
        <dbReference type="ChEBI" id="CHEBI:58416"/>
        <label>1</label>
    </ligand>
</feature>
<keyword evidence="9" id="KW-1185">Reference proteome</keyword>
<keyword evidence="3 7" id="KW-0602">Photosynthesis</keyword>
<feature type="binding site" description="axial binding residue" evidence="6">
    <location>
        <position position="79"/>
    </location>
    <ligand>
        <name>chlorophyll b</name>
        <dbReference type="ChEBI" id="CHEBI:61721"/>
        <label>1</label>
    </ligand>
    <ligandPart>
        <name>Mg</name>
        <dbReference type="ChEBI" id="CHEBI:25107"/>
    </ligandPart>
</feature>
<feature type="binding site" evidence="6">
    <location>
        <position position="199"/>
    </location>
    <ligand>
        <name>chlorophyll a</name>
        <dbReference type="ChEBI" id="CHEBI:58416"/>
        <label>1</label>
    </ligand>
</feature>
<dbReference type="Pfam" id="PF00504">
    <property type="entry name" value="Chloroa_b-bind"/>
    <property type="match status" value="1"/>
</dbReference>
<comment type="similarity">
    <text evidence="7">Belongs to the light-harvesting chlorophyll a/b-binding (LHC) protein family.</text>
</comment>
<evidence type="ECO:0000256" key="3">
    <source>
        <dbReference type="ARBA" id="ARBA00022531"/>
    </source>
</evidence>
<feature type="binding site" evidence="6">
    <location>
        <position position="193"/>
    </location>
    <ligand>
        <name>chlorophyll a</name>
        <dbReference type="ChEBI" id="CHEBI:58416"/>
        <label>1</label>
    </ligand>
</feature>
<sequence length="246" mass="26677">MAFAVSSKASASTSRLQKASRSRTVNVRAALEPSYYPGTTRPAYLNGSMAGDYGFDPLGLGKDPEALRWYQQAELVHGRTAMTAVAGIVLPGLASKTGLVNIPQWYEAGKAYIESDGAIPFGPLLFVNFVLTHFVEVKRWQDFRKPKSQGEPGSFFGFESAFAFSGENGYPGGAFDPLKLASSPAAKDDYKLKEIKNGRLAMLAFMGFVAQYAATGKGPIDNLFDHLADPFHNNFAENKISLPFSL</sequence>
<keyword evidence="7" id="KW-0603">Photosystem I</keyword>
<keyword evidence="4 7" id="KW-0934">Plastid</keyword>
<dbReference type="GO" id="GO:0009535">
    <property type="term" value="C:chloroplast thylakoid membrane"/>
    <property type="evidence" value="ECO:0007669"/>
    <property type="project" value="UniProtKB-SubCell"/>
</dbReference>
<dbReference type="STRING" id="1157962.A0A250XFQ6"/>
<dbReference type="GO" id="GO:0009765">
    <property type="term" value="P:photosynthesis, light harvesting"/>
    <property type="evidence" value="ECO:0007669"/>
    <property type="project" value="InterPro"/>
</dbReference>
<evidence type="ECO:0000256" key="7">
    <source>
        <dbReference type="RuleBase" id="RU363080"/>
    </source>
</evidence>
<evidence type="ECO:0000313" key="9">
    <source>
        <dbReference type="Proteomes" id="UP000232323"/>
    </source>
</evidence>
<gene>
    <name evidence="8" type="ORF">CEUSTIGMA_g9294.t1</name>
</gene>
<dbReference type="InterPro" id="IPR001344">
    <property type="entry name" value="Chloro_AB-bd_pln"/>
</dbReference>
<dbReference type="GO" id="GO:0016168">
    <property type="term" value="F:chlorophyll binding"/>
    <property type="evidence" value="ECO:0007669"/>
    <property type="project" value="UniProtKB-KW"/>
</dbReference>
<keyword evidence="5 7" id="KW-0157">Chromophore</keyword>
<accession>A0A250XFQ6</accession>
<feature type="binding site" evidence="6">
    <location>
        <position position="74"/>
    </location>
    <ligand>
        <name>chlorophyll a</name>
        <dbReference type="ChEBI" id="CHEBI:58416"/>
        <label>1</label>
    </ligand>
</feature>
<dbReference type="InterPro" id="IPR022796">
    <property type="entry name" value="Chloroa_b-bind"/>
</dbReference>
<evidence type="ECO:0000256" key="6">
    <source>
        <dbReference type="PIRSR" id="PIRSR601344-1"/>
    </source>
</evidence>
<dbReference type="PANTHER" id="PTHR21649">
    <property type="entry name" value="CHLOROPHYLL A/B BINDING PROTEIN"/>
    <property type="match status" value="1"/>
</dbReference>
<evidence type="ECO:0000256" key="4">
    <source>
        <dbReference type="ARBA" id="ARBA00022640"/>
    </source>
</evidence>
<feature type="binding site" evidence="6">
    <location>
        <position position="194"/>
    </location>
    <ligand>
        <name>chlorophyll a</name>
        <dbReference type="ChEBI" id="CHEBI:58416"/>
        <label>1</label>
    </ligand>
</feature>
<keyword evidence="1 6" id="KW-0148">Chlorophyll</keyword>
<dbReference type="AlphaFoldDB" id="A0A250XFQ6"/>
<evidence type="ECO:0000256" key="1">
    <source>
        <dbReference type="ARBA" id="ARBA00022494"/>
    </source>
</evidence>
<keyword evidence="7" id="KW-0793">Thylakoid</keyword>
<dbReference type="SUPFAM" id="SSF103511">
    <property type="entry name" value="Chlorophyll a-b binding protein"/>
    <property type="match status" value="1"/>
</dbReference>
<keyword evidence="2 7" id="KW-0150">Chloroplast</keyword>
<proteinExistence type="inferred from homology"/>
<organism evidence="8 9">
    <name type="scientific">Chlamydomonas eustigma</name>
    <dbReference type="NCBI Taxonomy" id="1157962"/>
    <lineage>
        <taxon>Eukaryota</taxon>
        <taxon>Viridiplantae</taxon>
        <taxon>Chlorophyta</taxon>
        <taxon>core chlorophytes</taxon>
        <taxon>Chlorophyceae</taxon>
        <taxon>CS clade</taxon>
        <taxon>Chlamydomonadales</taxon>
        <taxon>Chlamydomonadaceae</taxon>
        <taxon>Chlamydomonas</taxon>
    </lineage>
</organism>
<name>A0A250XFQ6_9CHLO</name>
<keyword evidence="7" id="KW-0604">Photosystem II</keyword>
<evidence type="ECO:0000256" key="2">
    <source>
        <dbReference type="ARBA" id="ARBA00022528"/>
    </source>
</evidence>
<comment type="caution">
    <text evidence="8">The sequence shown here is derived from an EMBL/GenBank/DDBJ whole genome shotgun (WGS) entry which is preliminary data.</text>
</comment>
<comment type="subcellular location">
    <subcellularLocation>
        <location evidence="7">Plastid</location>
        <location evidence="7">Chloroplast thylakoid membrane</location>
    </subcellularLocation>
</comment>
<dbReference type="GO" id="GO:0009523">
    <property type="term" value="C:photosystem II"/>
    <property type="evidence" value="ECO:0007669"/>
    <property type="project" value="UniProtKB-KW"/>
</dbReference>
<feature type="binding site" evidence="6">
    <location>
        <position position="226"/>
    </location>
    <ligand>
        <name>chlorophyll a</name>
        <dbReference type="ChEBI" id="CHEBI:58416"/>
        <label>1</label>
    </ligand>
</feature>
<evidence type="ECO:0000313" key="8">
    <source>
        <dbReference type="EMBL" id="GAX81866.1"/>
    </source>
</evidence>
<protein>
    <recommendedName>
        <fullName evidence="7">Chlorophyll a-b binding protein, chloroplastic</fullName>
    </recommendedName>
</protein>
<comment type="function">
    <text evidence="7">The light-harvesting complex (LHC) functions as a light receptor, it captures and delivers excitation energy to photosystems with which it is closely associated.</text>
</comment>
<feature type="binding site" evidence="6">
    <location>
        <position position="77"/>
    </location>
    <ligand>
        <name>chlorophyll a</name>
        <dbReference type="ChEBI" id="CHEBI:58416"/>
        <label>1</label>
    </ligand>
</feature>
<feature type="binding site" description="axial binding residue" evidence="6">
    <location>
        <position position="35"/>
    </location>
    <ligand>
        <name>chlorophyll b</name>
        <dbReference type="ChEBI" id="CHEBI:61721"/>
        <label>1</label>
    </ligand>
    <ligandPart>
        <name>Mg</name>
        <dbReference type="ChEBI" id="CHEBI:25107"/>
    </ligandPart>
</feature>
<dbReference type="EMBL" id="BEGY01000071">
    <property type="protein sequence ID" value="GAX81866.1"/>
    <property type="molecule type" value="Genomic_DNA"/>
</dbReference>
<dbReference type="Gene3D" id="1.10.3460.10">
    <property type="entry name" value="Chlorophyll a/b binding protein domain"/>
    <property type="match status" value="1"/>
</dbReference>
<dbReference type="OrthoDB" id="423598at2759"/>
<dbReference type="GO" id="GO:0009522">
    <property type="term" value="C:photosystem I"/>
    <property type="evidence" value="ECO:0007669"/>
    <property type="project" value="UniProtKB-KW"/>
</dbReference>
<dbReference type="Proteomes" id="UP000232323">
    <property type="component" value="Unassembled WGS sequence"/>
</dbReference>
<evidence type="ECO:0000256" key="5">
    <source>
        <dbReference type="ARBA" id="ARBA00022991"/>
    </source>
</evidence>
<reference evidence="8 9" key="1">
    <citation type="submission" date="2017-08" db="EMBL/GenBank/DDBJ databases">
        <title>Acidophilic green algal genome provides insights into adaptation to an acidic environment.</title>
        <authorList>
            <person name="Hirooka S."/>
            <person name="Hirose Y."/>
            <person name="Kanesaki Y."/>
            <person name="Higuchi S."/>
            <person name="Fujiwara T."/>
            <person name="Onuma R."/>
            <person name="Era A."/>
            <person name="Ohbayashi R."/>
            <person name="Uzuka A."/>
            <person name="Nozaki H."/>
            <person name="Yoshikawa H."/>
            <person name="Miyagishima S.Y."/>
        </authorList>
    </citation>
    <scope>NUCLEOTIDE SEQUENCE [LARGE SCALE GENOMIC DNA]</scope>
    <source>
        <strain evidence="8 9">NIES-2499</strain>
    </source>
</reference>
<feature type="binding site" evidence="6">
    <location>
        <position position="197"/>
    </location>
    <ligand>
        <name>chlorophyll a</name>
        <dbReference type="ChEBI" id="CHEBI:58416"/>
        <label>1</label>
    </ligand>
</feature>